<dbReference type="GO" id="GO:0030154">
    <property type="term" value="P:cell differentiation"/>
    <property type="evidence" value="ECO:0007669"/>
    <property type="project" value="TreeGrafter"/>
</dbReference>
<dbReference type="GO" id="GO:0071144">
    <property type="term" value="C:heteromeric SMAD protein complex"/>
    <property type="evidence" value="ECO:0007669"/>
    <property type="project" value="TreeGrafter"/>
</dbReference>
<evidence type="ECO:0000313" key="5">
    <source>
        <dbReference type="Proteomes" id="UP000887574"/>
    </source>
</evidence>
<evidence type="ECO:0000313" key="6">
    <source>
        <dbReference type="WBParaSite" id="jg18408"/>
    </source>
</evidence>
<keyword evidence="1" id="KW-0805">Transcription regulation</keyword>
<keyword evidence="2" id="KW-0804">Transcription</keyword>
<dbReference type="GO" id="GO:0051239">
    <property type="term" value="P:regulation of multicellular organismal process"/>
    <property type="evidence" value="ECO:0007669"/>
    <property type="project" value="UniProtKB-ARBA"/>
</dbReference>
<feature type="compositionally biased region" description="Low complexity" evidence="3">
    <location>
        <begin position="124"/>
        <end position="138"/>
    </location>
</feature>
<dbReference type="GO" id="GO:0070411">
    <property type="term" value="F:I-SMAD binding"/>
    <property type="evidence" value="ECO:0007669"/>
    <property type="project" value="TreeGrafter"/>
</dbReference>
<dbReference type="Pfam" id="PF03166">
    <property type="entry name" value="MH2"/>
    <property type="match status" value="1"/>
</dbReference>
<dbReference type="SMART" id="SM00524">
    <property type="entry name" value="DWB"/>
    <property type="match status" value="1"/>
</dbReference>
<dbReference type="GO" id="GO:0000981">
    <property type="term" value="F:DNA-binding transcription factor activity, RNA polymerase II-specific"/>
    <property type="evidence" value="ECO:0007669"/>
    <property type="project" value="TreeGrafter"/>
</dbReference>
<feature type="compositionally biased region" description="Low complexity" evidence="3">
    <location>
        <begin position="283"/>
        <end position="311"/>
    </location>
</feature>
<dbReference type="InterPro" id="IPR017855">
    <property type="entry name" value="SMAD-like_dom_sf"/>
</dbReference>
<dbReference type="GO" id="GO:0000978">
    <property type="term" value="F:RNA polymerase II cis-regulatory region sequence-specific DNA binding"/>
    <property type="evidence" value="ECO:0007669"/>
    <property type="project" value="TreeGrafter"/>
</dbReference>
<dbReference type="Proteomes" id="UP000887574">
    <property type="component" value="Unplaced"/>
</dbReference>
<keyword evidence="5" id="KW-1185">Reference proteome</keyword>
<organism evidence="5 6">
    <name type="scientific">Ditylenchus dipsaci</name>
    <dbReference type="NCBI Taxonomy" id="166011"/>
    <lineage>
        <taxon>Eukaryota</taxon>
        <taxon>Metazoa</taxon>
        <taxon>Ecdysozoa</taxon>
        <taxon>Nematoda</taxon>
        <taxon>Chromadorea</taxon>
        <taxon>Rhabditida</taxon>
        <taxon>Tylenchina</taxon>
        <taxon>Tylenchomorpha</taxon>
        <taxon>Sphaerularioidea</taxon>
        <taxon>Anguinidae</taxon>
        <taxon>Anguininae</taxon>
        <taxon>Ditylenchus</taxon>
    </lineage>
</organism>
<dbReference type="GO" id="GO:0009653">
    <property type="term" value="P:anatomical structure morphogenesis"/>
    <property type="evidence" value="ECO:0007669"/>
    <property type="project" value="TreeGrafter"/>
</dbReference>
<feature type="domain" description="MH2" evidence="4">
    <location>
        <begin position="349"/>
        <end position="543"/>
    </location>
</feature>
<evidence type="ECO:0000256" key="1">
    <source>
        <dbReference type="ARBA" id="ARBA00023015"/>
    </source>
</evidence>
<dbReference type="AlphaFoldDB" id="A0A915DCB9"/>
<dbReference type="InterPro" id="IPR001132">
    <property type="entry name" value="SMAD_dom_Dwarfin-type"/>
</dbReference>
<dbReference type="GO" id="GO:0030509">
    <property type="term" value="P:BMP signaling pathway"/>
    <property type="evidence" value="ECO:0007669"/>
    <property type="project" value="TreeGrafter"/>
</dbReference>
<proteinExistence type="predicted"/>
<dbReference type="GO" id="GO:0009791">
    <property type="term" value="P:post-embryonic development"/>
    <property type="evidence" value="ECO:0007669"/>
    <property type="project" value="UniProtKB-ARBA"/>
</dbReference>
<dbReference type="SUPFAM" id="SSF49879">
    <property type="entry name" value="SMAD/FHA domain"/>
    <property type="match status" value="1"/>
</dbReference>
<dbReference type="WBParaSite" id="jg18408">
    <property type="protein sequence ID" value="jg18408"/>
    <property type="gene ID" value="jg18408"/>
</dbReference>
<feature type="compositionally biased region" description="Polar residues" evidence="3">
    <location>
        <begin position="174"/>
        <end position="185"/>
    </location>
</feature>
<dbReference type="GO" id="GO:0060395">
    <property type="term" value="P:SMAD protein signal transduction"/>
    <property type="evidence" value="ECO:0007669"/>
    <property type="project" value="TreeGrafter"/>
</dbReference>
<feature type="compositionally biased region" description="Polar residues" evidence="3">
    <location>
        <begin position="106"/>
        <end position="115"/>
    </location>
</feature>
<sequence>MNAALADLGGESETAKTSNLLAQNTNIDSIGSSQQPLYHNPSAEGHANNYVTYDHNHYQPPARTIKSEIFDHHGNYTSSSAGMQQPLPLEASNANQLPYYYLPSMDNHSNNSSGQLPAGFNPQASSSSSNFTAASSSATYLPPSNPPNSLGYPQPPMPITNTAQFPTPYPPPASTQFVSVRTQGQGDPHGYPPRYPPAAYPADLPGPSNQPIQPEYPGFTGHSSFQAQAMQLMPNLADLPSSMSTTFTQYSMANSRAQMAPPMIDLGSYSDVGQVERSVFPGSSSTASTSSYAPPSTSSQGPGDQPQQKQSIYQKIKSILRIAQIFPKQEDISENSQIKVPEQGSPSSWCHVFYYEMNERVGEPYKAAGEHVIIDGLCAPSDGTRFCLGILSNANRNPVCIGPRKQIGRGCHIFKDGDDIYLESLSESPMFVQAPLYAEFNRDHLATVYRLPQNMRIKVFDKPTFDRLVSEATSQGYNSVYTLLAMCTLRMSLVKGWGEQYRRQTITACPCWLEVQLPEPLQVLDKILMTLGGPLNDEIHSFT</sequence>
<dbReference type="PROSITE" id="PS51076">
    <property type="entry name" value="MH2"/>
    <property type="match status" value="1"/>
</dbReference>
<protein>
    <submittedName>
        <fullName evidence="6">MH2 domain-containing protein</fullName>
    </submittedName>
</protein>
<feature type="region of interest" description="Disordered" evidence="3">
    <location>
        <begin position="106"/>
        <end position="156"/>
    </location>
</feature>
<dbReference type="Gene3D" id="2.60.200.10">
    <property type="match status" value="1"/>
</dbReference>
<evidence type="ECO:0000256" key="3">
    <source>
        <dbReference type="SAM" id="MobiDB-lite"/>
    </source>
</evidence>
<accession>A0A915DCB9</accession>
<name>A0A915DCB9_9BILA</name>
<evidence type="ECO:0000256" key="2">
    <source>
        <dbReference type="ARBA" id="ARBA00023163"/>
    </source>
</evidence>
<feature type="region of interest" description="Disordered" evidence="3">
    <location>
        <begin position="172"/>
        <end position="193"/>
    </location>
</feature>
<dbReference type="InterPro" id="IPR013790">
    <property type="entry name" value="Dwarfin"/>
</dbReference>
<evidence type="ECO:0000259" key="4">
    <source>
        <dbReference type="PROSITE" id="PS51076"/>
    </source>
</evidence>
<dbReference type="InterPro" id="IPR008984">
    <property type="entry name" value="SMAD_FHA_dom_sf"/>
</dbReference>
<reference evidence="6" key="1">
    <citation type="submission" date="2022-11" db="UniProtKB">
        <authorList>
            <consortium name="WormBaseParasite"/>
        </authorList>
    </citation>
    <scope>IDENTIFICATION</scope>
</reference>
<dbReference type="GO" id="GO:0050793">
    <property type="term" value="P:regulation of developmental process"/>
    <property type="evidence" value="ECO:0007669"/>
    <property type="project" value="UniProtKB-ARBA"/>
</dbReference>
<feature type="region of interest" description="Disordered" evidence="3">
    <location>
        <begin position="278"/>
        <end position="311"/>
    </location>
</feature>
<dbReference type="PANTHER" id="PTHR13703">
    <property type="entry name" value="SMAD"/>
    <property type="match status" value="1"/>
</dbReference>